<keyword evidence="1" id="KW-0472">Membrane</keyword>
<feature type="transmembrane region" description="Helical" evidence="1">
    <location>
        <begin position="104"/>
        <end position="129"/>
    </location>
</feature>
<dbReference type="AlphaFoldDB" id="D1AHI2"/>
<dbReference type="eggNOG" id="ENOG5033ASG">
    <property type="taxonomic scope" value="Bacteria"/>
</dbReference>
<dbReference type="Proteomes" id="UP000000845">
    <property type="component" value="Chromosome"/>
</dbReference>
<protein>
    <recommendedName>
        <fullName evidence="4">DUF3592 domain-containing protein</fullName>
    </recommendedName>
</protein>
<organism evidence="2 3">
    <name type="scientific">Sebaldella termitidis (strain ATCC 33386 / NCTC 11300)</name>
    <dbReference type="NCBI Taxonomy" id="526218"/>
    <lineage>
        <taxon>Bacteria</taxon>
        <taxon>Fusobacteriati</taxon>
        <taxon>Fusobacteriota</taxon>
        <taxon>Fusobacteriia</taxon>
        <taxon>Fusobacteriales</taxon>
        <taxon>Leptotrichiaceae</taxon>
        <taxon>Sebaldella</taxon>
    </lineage>
</organism>
<dbReference type="EMBL" id="CP001739">
    <property type="protein sequence ID" value="ACZ08216.1"/>
    <property type="molecule type" value="Genomic_DNA"/>
</dbReference>
<dbReference type="KEGG" id="str:Sterm_1351"/>
<keyword evidence="1" id="KW-1133">Transmembrane helix</keyword>
<reference evidence="2 3" key="2">
    <citation type="journal article" date="2010" name="Stand. Genomic Sci.">
        <title>Complete genome sequence of Sebaldella termitidis type strain (NCTC 11300).</title>
        <authorList>
            <person name="Harmon-Smith M."/>
            <person name="Celia L."/>
            <person name="Chertkov O."/>
            <person name="Lapidus A."/>
            <person name="Copeland A."/>
            <person name="Glavina Del Rio T."/>
            <person name="Nolan M."/>
            <person name="Lucas S."/>
            <person name="Tice H."/>
            <person name="Cheng J.F."/>
            <person name="Han C."/>
            <person name="Detter J.C."/>
            <person name="Bruce D."/>
            <person name="Goodwin L."/>
            <person name="Pitluck S."/>
            <person name="Pati A."/>
            <person name="Liolios K."/>
            <person name="Ivanova N."/>
            <person name="Mavromatis K."/>
            <person name="Mikhailova N."/>
            <person name="Chen A."/>
            <person name="Palaniappan K."/>
            <person name="Land M."/>
            <person name="Hauser L."/>
            <person name="Chang Y.J."/>
            <person name="Jeffries C.D."/>
            <person name="Brettin T."/>
            <person name="Goker M."/>
            <person name="Beck B."/>
            <person name="Bristow J."/>
            <person name="Eisen J.A."/>
            <person name="Markowitz V."/>
            <person name="Hugenholtz P."/>
            <person name="Kyrpides N.C."/>
            <person name="Klenk H.P."/>
            <person name="Chen F."/>
        </authorList>
    </citation>
    <scope>NUCLEOTIDE SEQUENCE [LARGE SCALE GENOMIC DNA]</scope>
    <source>
        <strain evidence="3">ATCC 33386 / NCTC 11300</strain>
    </source>
</reference>
<evidence type="ECO:0008006" key="4">
    <source>
        <dbReference type="Google" id="ProtNLM"/>
    </source>
</evidence>
<keyword evidence="3" id="KW-1185">Reference proteome</keyword>
<keyword evidence="1" id="KW-0812">Transmembrane</keyword>
<name>D1AHI2_SEBTE</name>
<evidence type="ECO:0000256" key="1">
    <source>
        <dbReference type="SAM" id="Phobius"/>
    </source>
</evidence>
<evidence type="ECO:0000313" key="2">
    <source>
        <dbReference type="EMBL" id="ACZ08216.1"/>
    </source>
</evidence>
<dbReference type="HOGENOM" id="CLU_1833818_0_0_0"/>
<accession>D1AHI2</accession>
<gene>
    <name evidence="2" type="ordered locus">Sterm_1351</name>
</gene>
<evidence type="ECO:0000313" key="3">
    <source>
        <dbReference type="Proteomes" id="UP000000845"/>
    </source>
</evidence>
<proteinExistence type="predicted"/>
<sequence>MERLVKMTAIPLFLIGILLIYVSISIFNSTNDFKKTAVPVTAVISNISTYSRNDGEIGHNVFVDYKYADKIYEHVYINAYNSNMFVGKKINIYVNTAFPSEAKYISYLSVFFLAGMAVILLLAGLGVVFMDSGSRKSKEV</sequence>
<dbReference type="RefSeq" id="WP_012860812.1">
    <property type="nucleotide sequence ID" value="NC_013517.1"/>
</dbReference>
<reference evidence="3" key="1">
    <citation type="submission" date="2009-09" db="EMBL/GenBank/DDBJ databases">
        <title>The complete chromosome of Sebaldella termitidis ATCC 33386.</title>
        <authorList>
            <consortium name="US DOE Joint Genome Institute (JGI-PGF)"/>
            <person name="Lucas S."/>
            <person name="Copeland A."/>
            <person name="Lapidus A."/>
            <person name="Glavina del Rio T."/>
            <person name="Dalin E."/>
            <person name="Tice H."/>
            <person name="Bruce D."/>
            <person name="Goodwin L."/>
            <person name="Pitluck S."/>
            <person name="Kyrpides N."/>
            <person name="Mavromatis K."/>
            <person name="Ivanova N."/>
            <person name="Mikhailova N."/>
            <person name="Sims D."/>
            <person name="Meincke L."/>
            <person name="Brettin T."/>
            <person name="Detter J.C."/>
            <person name="Han C."/>
            <person name="Larimer F."/>
            <person name="Land M."/>
            <person name="Hauser L."/>
            <person name="Markowitz V."/>
            <person name="Cheng J.F."/>
            <person name="Hugenholtz P."/>
            <person name="Woyke T."/>
            <person name="Wu D."/>
            <person name="Eisen J.A."/>
        </authorList>
    </citation>
    <scope>NUCLEOTIDE SEQUENCE [LARGE SCALE GENOMIC DNA]</scope>
    <source>
        <strain evidence="3">ATCC 33386 / NCTC 11300</strain>
    </source>
</reference>
<feature type="transmembrane region" description="Helical" evidence="1">
    <location>
        <begin position="7"/>
        <end position="27"/>
    </location>
</feature>